<dbReference type="Gene3D" id="2.30.40.10">
    <property type="entry name" value="Urease, subunit C, domain 1"/>
    <property type="match status" value="1"/>
</dbReference>
<comment type="caution">
    <text evidence="7">The sequence shown here is derived from an EMBL/GenBank/DDBJ whole genome shotgun (WGS) entry which is preliminary data.</text>
</comment>
<evidence type="ECO:0000313" key="8">
    <source>
        <dbReference type="Proteomes" id="UP000226592"/>
    </source>
</evidence>
<dbReference type="Proteomes" id="UP000226592">
    <property type="component" value="Unassembled WGS sequence"/>
</dbReference>
<feature type="binding site" evidence="5">
    <location>
        <position position="178"/>
    </location>
    <ligand>
        <name>Zn(2+)</name>
        <dbReference type="ChEBI" id="CHEBI:29105"/>
        <label>2</label>
    </ligand>
</feature>
<feature type="binding site" evidence="5">
    <location>
        <position position="61"/>
    </location>
    <ligand>
        <name>Zn(2+)</name>
        <dbReference type="ChEBI" id="CHEBI:29105"/>
        <label>1</label>
    </ligand>
</feature>
<accession>A0A2D6M107</accession>
<feature type="binding site" evidence="5">
    <location>
        <position position="234"/>
    </location>
    <ligand>
        <name>Zn(2+)</name>
        <dbReference type="ChEBI" id="CHEBI:29105"/>
        <label>2</label>
    </ligand>
</feature>
<dbReference type="InterPro" id="IPR050138">
    <property type="entry name" value="DHOase/Allantoinase_Hydrolase"/>
</dbReference>
<feature type="binding site" evidence="5">
    <location>
        <position position="93"/>
    </location>
    <ligand>
        <name>substrate</name>
    </ligand>
</feature>
<feature type="modified residue" description="N6-carboxylysine" evidence="5">
    <location>
        <position position="143"/>
    </location>
</feature>
<dbReference type="GO" id="GO:0004151">
    <property type="term" value="F:dihydroorotase activity"/>
    <property type="evidence" value="ECO:0007669"/>
    <property type="project" value="UniProtKB-UniRule"/>
</dbReference>
<feature type="binding site" evidence="5">
    <location>
        <position position="143"/>
    </location>
    <ligand>
        <name>Zn(2+)</name>
        <dbReference type="ChEBI" id="CHEBI:29105"/>
        <label>1</label>
    </ligand>
</feature>
<dbReference type="Pfam" id="PF01979">
    <property type="entry name" value="Amidohydro_1"/>
    <property type="match status" value="1"/>
</dbReference>
<keyword evidence="3 5" id="KW-0378">Hydrolase</keyword>
<dbReference type="Gene3D" id="3.20.20.140">
    <property type="entry name" value="Metal-dependent hydrolases"/>
    <property type="match status" value="1"/>
</dbReference>
<evidence type="ECO:0000259" key="6">
    <source>
        <dbReference type="Pfam" id="PF01979"/>
    </source>
</evidence>
<feature type="active site" evidence="5">
    <location>
        <position position="307"/>
    </location>
</feature>
<evidence type="ECO:0000256" key="1">
    <source>
        <dbReference type="ARBA" id="ARBA00008829"/>
    </source>
</evidence>
<keyword evidence="5" id="KW-0862">Zinc</keyword>
<keyword evidence="2 5" id="KW-0479">Metal-binding</keyword>
<keyword evidence="4 5" id="KW-0665">Pyrimidine biosynthesis</keyword>
<feature type="domain" description="Amidohydrolase-related" evidence="6">
    <location>
        <begin position="50"/>
        <end position="421"/>
    </location>
</feature>
<dbReference type="UniPathway" id="UPA00070">
    <property type="reaction ID" value="UER00117"/>
</dbReference>
<dbReference type="GO" id="GO:0005737">
    <property type="term" value="C:cytoplasm"/>
    <property type="evidence" value="ECO:0007669"/>
    <property type="project" value="TreeGrafter"/>
</dbReference>
<dbReference type="GO" id="GO:0008270">
    <property type="term" value="F:zinc ion binding"/>
    <property type="evidence" value="ECO:0007669"/>
    <property type="project" value="UniProtKB-UniRule"/>
</dbReference>
<dbReference type="EC" id="3.5.2.3" evidence="5"/>
<evidence type="ECO:0000256" key="4">
    <source>
        <dbReference type="ARBA" id="ARBA00022975"/>
    </source>
</evidence>
<protein>
    <recommendedName>
        <fullName evidence="5">Dihydroorotase</fullName>
        <shortName evidence="5">DHOase</shortName>
        <ecNumber evidence="5">3.5.2.3</ecNumber>
    </recommendedName>
</protein>
<feature type="binding site" evidence="5">
    <location>
        <position position="143"/>
    </location>
    <ligand>
        <name>Zn(2+)</name>
        <dbReference type="ChEBI" id="CHEBI:29105"/>
        <label>2</label>
    </ligand>
</feature>
<sequence>MGLLLDNCLVLAGQRLVPRQVLIENGKIAEIAELDAKLPSMKRIDCGNKILLPGAIDAHVHFRVPGAEHKEDWKTGSRAAIAGGVTTVIDMPNNNPSCTTQELLDEKKKVAKKDSLCNFEFQFGASNENETELRTVEGAVSFKVFMGSSTGSLLVVDDKILKEIFSVAKERDAVVAVHAEDEEIIQEHIESAKEIGWNHARYHSKIRNNEAEAKAIEHALQIQGGVGNKLHFCHVSTKKGLKLIKEAKEEDRSVTCEVTPHHLFLDDMAYEELGNFAKMNPPLRSKEDVQALWKGIADGTVDIIATDHAPHLREEKEKPYWGAPSGVPGIETMLPLLFDAVNKEKISLQRVVELCCKNPAKIFGLESKGELKRGKDADLILIDLEKETTVKNGQLQTKCNWSPFATWKLKGHVEKVFVNAKEIKL</sequence>
<dbReference type="AlphaFoldDB" id="A0A2D6M107"/>
<comment type="similarity">
    <text evidence="1">Belongs to the metallo-dependent hydrolases superfamily. Hydantoinase/dihydropyrimidinase family.</text>
</comment>
<feature type="binding site" evidence="5">
    <location>
        <position position="59"/>
    </location>
    <ligand>
        <name>Zn(2+)</name>
        <dbReference type="ChEBI" id="CHEBI:29105"/>
        <label>1</label>
    </ligand>
</feature>
<dbReference type="InterPro" id="IPR011059">
    <property type="entry name" value="Metal-dep_hydrolase_composite"/>
</dbReference>
<dbReference type="NCBIfam" id="TIGR00857">
    <property type="entry name" value="pyrC_multi"/>
    <property type="match status" value="1"/>
</dbReference>
<evidence type="ECO:0000313" key="7">
    <source>
        <dbReference type="EMBL" id="MAG22110.1"/>
    </source>
</evidence>
<dbReference type="PANTHER" id="PTHR43668:SF2">
    <property type="entry name" value="ALLANTOINASE"/>
    <property type="match status" value="1"/>
</dbReference>
<comment type="function">
    <text evidence="5">Catalyzes the reversible cyclization of carbamoyl aspartate to dihydroorotate.</text>
</comment>
<evidence type="ECO:0000256" key="2">
    <source>
        <dbReference type="ARBA" id="ARBA00022723"/>
    </source>
</evidence>
<dbReference type="CDD" id="cd01318">
    <property type="entry name" value="DHOase_IIb"/>
    <property type="match status" value="1"/>
</dbReference>
<dbReference type="InterPro" id="IPR004722">
    <property type="entry name" value="DHOase"/>
</dbReference>
<dbReference type="SUPFAM" id="SSF51556">
    <property type="entry name" value="Metallo-dependent hydrolases"/>
    <property type="match status" value="1"/>
</dbReference>
<feature type="binding site" evidence="5">
    <location>
        <begin position="61"/>
        <end position="63"/>
    </location>
    <ligand>
        <name>substrate</name>
    </ligand>
</feature>
<dbReference type="FunFam" id="3.20.20.140:FF:000174">
    <property type="entry name" value="Dihydropyrimidinase-related protein 2"/>
    <property type="match status" value="1"/>
</dbReference>
<comment type="caution">
    <text evidence="5">Lacks conserved residue(s) required for the propagation of feature annotation.</text>
</comment>
<dbReference type="GO" id="GO:0004038">
    <property type="term" value="F:allantoinase activity"/>
    <property type="evidence" value="ECO:0007669"/>
    <property type="project" value="TreeGrafter"/>
</dbReference>
<name>A0A2D6M107_9ARCH</name>
<dbReference type="NCBIfam" id="NF002668">
    <property type="entry name" value="PRK02382.1"/>
    <property type="match status" value="1"/>
</dbReference>
<dbReference type="InterPro" id="IPR006680">
    <property type="entry name" value="Amidohydro-rel"/>
</dbReference>
<feature type="binding site" evidence="5">
    <location>
        <position position="307"/>
    </location>
    <ligand>
        <name>Zn(2+)</name>
        <dbReference type="ChEBI" id="CHEBI:29105"/>
        <label>1</label>
    </ligand>
</feature>
<dbReference type="GO" id="GO:0044205">
    <property type="term" value="P:'de novo' UMP biosynthetic process"/>
    <property type="evidence" value="ECO:0007669"/>
    <property type="project" value="UniProtKB-UniRule"/>
</dbReference>
<dbReference type="PROSITE" id="PS00483">
    <property type="entry name" value="DIHYDROOROTASE_2"/>
    <property type="match status" value="1"/>
</dbReference>
<proteinExistence type="inferred from homology"/>
<feature type="binding site" evidence="5">
    <location>
        <position position="311"/>
    </location>
    <ligand>
        <name>substrate</name>
    </ligand>
</feature>
<dbReference type="SUPFAM" id="SSF51338">
    <property type="entry name" value="Composite domain of metallo-dependent hydrolases"/>
    <property type="match status" value="1"/>
</dbReference>
<evidence type="ECO:0000256" key="3">
    <source>
        <dbReference type="ARBA" id="ARBA00022801"/>
    </source>
</evidence>
<dbReference type="EMBL" id="NZBU01000008">
    <property type="protein sequence ID" value="MAG22110.1"/>
    <property type="molecule type" value="Genomic_DNA"/>
</dbReference>
<reference evidence="8" key="1">
    <citation type="submission" date="2017-09" db="EMBL/GenBank/DDBJ databases">
        <title>The Reconstruction of 2,631 Draft Metagenome-Assembled Genomes from the Global Oceans.</title>
        <authorList>
            <person name="Tully B.J."/>
            <person name="Graham E.D."/>
            <person name="Heidelberg J.F."/>
        </authorList>
    </citation>
    <scope>NUCLEOTIDE SEQUENCE [LARGE SCALE GENOMIC DNA]</scope>
</reference>
<organism evidence="7 8">
    <name type="scientific">Candidatus Iainarchaeum sp</name>
    <dbReference type="NCBI Taxonomy" id="3101447"/>
    <lineage>
        <taxon>Archaea</taxon>
        <taxon>Candidatus Iainarchaeota</taxon>
        <taxon>Candidatus Iainarchaeia</taxon>
        <taxon>Candidatus Iainarchaeales</taxon>
        <taxon>Candidatus Iainarchaeaceae</taxon>
        <taxon>Candidatus Iainarchaeum</taxon>
    </lineage>
</organism>
<comment type="cofactor">
    <cofactor evidence="5">
        <name>Zn(2+)</name>
        <dbReference type="ChEBI" id="CHEBI:29105"/>
    </cofactor>
    <text evidence="5">Binds 2 Zn(2+) ions per subunit.</text>
</comment>
<dbReference type="GO" id="GO:0006145">
    <property type="term" value="P:purine nucleobase catabolic process"/>
    <property type="evidence" value="ECO:0007669"/>
    <property type="project" value="TreeGrafter"/>
</dbReference>
<comment type="similarity">
    <text evidence="5">Belongs to the metallo-dependent hydrolases superfamily. DHOase family. Class I DHOase subfamily.</text>
</comment>
<dbReference type="HAMAP" id="MF_00220_A">
    <property type="entry name" value="PyrC_classI_A"/>
    <property type="match status" value="1"/>
</dbReference>
<gene>
    <name evidence="5" type="primary">pyrC</name>
    <name evidence="7" type="ORF">CL943_02285</name>
</gene>
<dbReference type="InterPro" id="IPR002195">
    <property type="entry name" value="Dihydroorotase_CS"/>
</dbReference>
<evidence type="ECO:0000256" key="5">
    <source>
        <dbReference type="HAMAP-Rule" id="MF_00220"/>
    </source>
</evidence>
<dbReference type="PROSITE" id="PS00482">
    <property type="entry name" value="DIHYDROOROTASE_1"/>
    <property type="match status" value="1"/>
</dbReference>
<dbReference type="InterPro" id="IPR032466">
    <property type="entry name" value="Metal_Hydrolase"/>
</dbReference>
<dbReference type="PANTHER" id="PTHR43668">
    <property type="entry name" value="ALLANTOINASE"/>
    <property type="match status" value="1"/>
</dbReference>
<comment type="catalytic activity">
    <reaction evidence="5">
        <text>(S)-dihydroorotate + H2O = N-carbamoyl-L-aspartate + H(+)</text>
        <dbReference type="Rhea" id="RHEA:24296"/>
        <dbReference type="ChEBI" id="CHEBI:15377"/>
        <dbReference type="ChEBI" id="CHEBI:15378"/>
        <dbReference type="ChEBI" id="CHEBI:30864"/>
        <dbReference type="ChEBI" id="CHEBI:32814"/>
        <dbReference type="EC" id="3.5.2.3"/>
    </reaction>
</comment>
<comment type="pathway">
    <text evidence="5">Pyrimidine metabolism; UMP biosynthesis via de novo pathway; (S)-dihydroorotate from bicarbonate: step 3/3.</text>
</comment>